<proteinExistence type="predicted"/>
<dbReference type="AlphaFoldDB" id="A0A816DLL5"/>
<dbReference type="EMBL" id="CAJNOR010008695">
    <property type="protein sequence ID" value="CAF1636338.1"/>
    <property type="molecule type" value="Genomic_DNA"/>
</dbReference>
<comment type="caution">
    <text evidence="1">The sequence shown here is derived from an EMBL/GenBank/DDBJ whole genome shotgun (WGS) entry which is preliminary data.</text>
</comment>
<reference evidence="1" key="1">
    <citation type="submission" date="2021-02" db="EMBL/GenBank/DDBJ databases">
        <authorList>
            <person name="Nowell W R."/>
        </authorList>
    </citation>
    <scope>NUCLEOTIDE SEQUENCE</scope>
</reference>
<evidence type="ECO:0000313" key="2">
    <source>
        <dbReference type="Proteomes" id="UP000663828"/>
    </source>
</evidence>
<name>A0A816DLL5_ADIRI</name>
<organism evidence="1 2">
    <name type="scientific">Adineta ricciae</name>
    <name type="common">Rotifer</name>
    <dbReference type="NCBI Taxonomy" id="249248"/>
    <lineage>
        <taxon>Eukaryota</taxon>
        <taxon>Metazoa</taxon>
        <taxon>Spiralia</taxon>
        <taxon>Gnathifera</taxon>
        <taxon>Rotifera</taxon>
        <taxon>Eurotatoria</taxon>
        <taxon>Bdelloidea</taxon>
        <taxon>Adinetida</taxon>
        <taxon>Adinetidae</taxon>
        <taxon>Adineta</taxon>
    </lineage>
</organism>
<keyword evidence="2" id="KW-1185">Reference proteome</keyword>
<evidence type="ECO:0000313" key="1">
    <source>
        <dbReference type="EMBL" id="CAF1636338.1"/>
    </source>
</evidence>
<protein>
    <submittedName>
        <fullName evidence="1">Uncharacterized protein</fullName>
    </submittedName>
</protein>
<dbReference type="Proteomes" id="UP000663828">
    <property type="component" value="Unassembled WGS sequence"/>
</dbReference>
<gene>
    <name evidence="1" type="ORF">XAT740_LOCUS52546</name>
</gene>
<sequence length="424" mass="48714">MPAKGILCVICGTRGRYRRSQFTKICTIEREEKIREGYRRRLKKELNSSLFNEQIHLSCYKSLVYDIGPLSINSGAGRSRRRKCYSRQLPHSNSSLTVVTSDRSTFTITSYDLSTASNNTDVFPTTCSNENERPNYDCNDITDMNSSLNDHSKNLELTEEPCNVNLSVHTLSDDDACLSIGTVHQSIRNTELCTLSEQYLTPSSINSGIAKQINTEKEQLTPVYSEEPFQSIQLEEDQLSIVMDVNNNNDISMNNLVKHGNMRKLPSRPKRRRQTRGLYVGLSDVSVYIRSALSKPPVWTRPVPLDNQQEKQMCESFMNVIEQLRYSIKSLRHLYQTVTYDTSTLMNFDSAAYWNCVPLVLKNFIGTLTLCDKAFAEMKRECNFYEFMNKDMYRSSSKWLKITSSSYDPIHTQNKKLITPKHSH</sequence>
<accession>A0A816DLL5</accession>